<dbReference type="EMBL" id="CP108038">
    <property type="protein sequence ID" value="WUN86615.1"/>
    <property type="molecule type" value="Genomic_DNA"/>
</dbReference>
<dbReference type="Gene3D" id="3.30.70.100">
    <property type="match status" value="1"/>
</dbReference>
<keyword evidence="3" id="KW-1185">Reference proteome</keyword>
<name>A0ABZ1QVU4_9ACTN</name>
<dbReference type="InterPro" id="IPR010753">
    <property type="entry name" value="DUF1330"/>
</dbReference>
<dbReference type="RefSeq" id="WP_328734879.1">
    <property type="nucleotide sequence ID" value="NZ_CP108038.1"/>
</dbReference>
<protein>
    <submittedName>
        <fullName evidence="2">DUF1330 domain-containing protein</fullName>
    </submittedName>
</protein>
<organism evidence="2 3">
    <name type="scientific">Streptomyces bobili</name>
    <dbReference type="NCBI Taxonomy" id="67280"/>
    <lineage>
        <taxon>Bacteria</taxon>
        <taxon>Bacillati</taxon>
        <taxon>Actinomycetota</taxon>
        <taxon>Actinomycetes</taxon>
        <taxon>Kitasatosporales</taxon>
        <taxon>Streptomycetaceae</taxon>
        <taxon>Streptomyces</taxon>
    </lineage>
</organism>
<dbReference type="GeneID" id="93761550"/>
<dbReference type="Proteomes" id="UP001432071">
    <property type="component" value="Chromosome"/>
</dbReference>
<gene>
    <name evidence="2" type="ORF">OHT53_11250</name>
</gene>
<evidence type="ECO:0000259" key="1">
    <source>
        <dbReference type="Pfam" id="PF07045"/>
    </source>
</evidence>
<proteinExistence type="predicted"/>
<dbReference type="Pfam" id="PF07045">
    <property type="entry name" value="DUF1330"/>
    <property type="match status" value="1"/>
</dbReference>
<feature type="domain" description="DUF1330" evidence="1">
    <location>
        <begin position="62"/>
        <end position="145"/>
    </location>
</feature>
<evidence type="ECO:0000313" key="2">
    <source>
        <dbReference type="EMBL" id="WUN86615.1"/>
    </source>
</evidence>
<reference evidence="2" key="1">
    <citation type="submission" date="2022-10" db="EMBL/GenBank/DDBJ databases">
        <title>The complete genomes of actinobacterial strains from the NBC collection.</title>
        <authorList>
            <person name="Joergensen T.S."/>
            <person name="Alvarez Arevalo M."/>
            <person name="Sterndorff E.B."/>
            <person name="Faurdal D."/>
            <person name="Vuksanovic O."/>
            <person name="Mourched A.-S."/>
            <person name="Charusanti P."/>
            <person name="Shaw S."/>
            <person name="Blin K."/>
            <person name="Weber T."/>
        </authorList>
    </citation>
    <scope>NUCLEOTIDE SEQUENCE</scope>
    <source>
        <strain evidence="2">NBC_00302</strain>
    </source>
</reference>
<sequence length="175" mass="19875">MLEVRSSQSVSEMALNCDRRQHHHQRCLRPAAGAPRPPGAANTSFLIPERLFAMSENSKKKFYALNMFDVTDVEKYVAYFSRLPEVAPQYGGRMVAFGRFRDNVAGDLAPRQVLFLVEWESEEAFNTFRDDPELVDFHPLRENGTASYIWQTFDGLDMSDPADVSIDDVLAVLKP</sequence>
<dbReference type="SUPFAM" id="SSF54909">
    <property type="entry name" value="Dimeric alpha+beta barrel"/>
    <property type="match status" value="1"/>
</dbReference>
<dbReference type="InterPro" id="IPR011008">
    <property type="entry name" value="Dimeric_a/b-barrel"/>
</dbReference>
<evidence type="ECO:0000313" key="3">
    <source>
        <dbReference type="Proteomes" id="UP001432071"/>
    </source>
</evidence>
<accession>A0ABZ1QVU4</accession>